<evidence type="ECO:0000313" key="2">
    <source>
        <dbReference type="EMBL" id="SEB98646.1"/>
    </source>
</evidence>
<dbReference type="Proteomes" id="UP000182409">
    <property type="component" value="Unassembled WGS sequence"/>
</dbReference>
<accession>A0A1H4NTX2</accession>
<protein>
    <submittedName>
        <fullName evidence="2">Uncharacterized protein</fullName>
    </submittedName>
</protein>
<dbReference type="AlphaFoldDB" id="A0A1H4NTX2"/>
<proteinExistence type="predicted"/>
<reference evidence="2 3" key="1">
    <citation type="submission" date="2016-10" db="EMBL/GenBank/DDBJ databases">
        <authorList>
            <person name="de Groot N.N."/>
        </authorList>
    </citation>
    <scope>NUCLEOTIDE SEQUENCE [LARGE SCALE GENOMIC DNA]</scope>
    <source>
        <strain evidence="2 3">AB35.6</strain>
    </source>
</reference>
<feature type="region of interest" description="Disordered" evidence="1">
    <location>
        <begin position="1"/>
        <end position="23"/>
    </location>
</feature>
<name>A0A1H4NTX2_9BACT</name>
<evidence type="ECO:0000256" key="1">
    <source>
        <dbReference type="SAM" id="MobiDB-lite"/>
    </source>
</evidence>
<sequence>MKYEGSPFGGRLNGTAVSRRPEKPLLPEHIANLAEFRLAIDHHATSDA</sequence>
<dbReference type="EMBL" id="FNSD01000001">
    <property type="protein sequence ID" value="SEB98646.1"/>
    <property type="molecule type" value="Genomic_DNA"/>
</dbReference>
<gene>
    <name evidence="2" type="ORF">SAMN05443244_2354</name>
</gene>
<evidence type="ECO:0000313" key="3">
    <source>
        <dbReference type="Proteomes" id="UP000182409"/>
    </source>
</evidence>
<organism evidence="2 3">
    <name type="scientific">Terriglobus roseus</name>
    <dbReference type="NCBI Taxonomy" id="392734"/>
    <lineage>
        <taxon>Bacteria</taxon>
        <taxon>Pseudomonadati</taxon>
        <taxon>Acidobacteriota</taxon>
        <taxon>Terriglobia</taxon>
        <taxon>Terriglobales</taxon>
        <taxon>Acidobacteriaceae</taxon>
        <taxon>Terriglobus</taxon>
    </lineage>
</organism>